<dbReference type="HOGENOM" id="CLU_535444_0_0_1"/>
<evidence type="ECO:0000256" key="1">
    <source>
        <dbReference type="SAM" id="MobiDB-lite"/>
    </source>
</evidence>
<dbReference type="GeneID" id="25282732"/>
<feature type="domain" description="Clr5" evidence="2">
    <location>
        <begin position="16"/>
        <end position="68"/>
    </location>
</feature>
<feature type="region of interest" description="Disordered" evidence="1">
    <location>
        <begin position="471"/>
        <end position="498"/>
    </location>
</feature>
<dbReference type="Proteomes" id="UP000027920">
    <property type="component" value="Unassembled WGS sequence"/>
</dbReference>
<name>A0A072PAF2_9EURO</name>
<dbReference type="AlphaFoldDB" id="A0A072PAF2"/>
<keyword evidence="4" id="KW-1185">Reference proteome</keyword>
<organism evidence="3 4">
    <name type="scientific">Exophiala aquamarina CBS 119918</name>
    <dbReference type="NCBI Taxonomy" id="1182545"/>
    <lineage>
        <taxon>Eukaryota</taxon>
        <taxon>Fungi</taxon>
        <taxon>Dikarya</taxon>
        <taxon>Ascomycota</taxon>
        <taxon>Pezizomycotina</taxon>
        <taxon>Eurotiomycetes</taxon>
        <taxon>Chaetothyriomycetidae</taxon>
        <taxon>Chaetothyriales</taxon>
        <taxon>Herpotrichiellaceae</taxon>
        <taxon>Exophiala</taxon>
    </lineage>
</organism>
<evidence type="ECO:0000259" key="2">
    <source>
        <dbReference type="Pfam" id="PF14420"/>
    </source>
</evidence>
<dbReference type="PANTHER" id="PTHR38788:SF3">
    <property type="entry name" value="CLR5 DOMAIN-CONTAINING PROTEIN"/>
    <property type="match status" value="1"/>
</dbReference>
<evidence type="ECO:0000313" key="4">
    <source>
        <dbReference type="Proteomes" id="UP000027920"/>
    </source>
</evidence>
<feature type="compositionally biased region" description="Basic and acidic residues" evidence="1">
    <location>
        <begin position="105"/>
        <end position="122"/>
    </location>
</feature>
<protein>
    <recommendedName>
        <fullName evidence="2">Clr5 domain-containing protein</fullName>
    </recommendedName>
</protein>
<feature type="compositionally biased region" description="Low complexity" evidence="1">
    <location>
        <begin position="128"/>
        <end position="137"/>
    </location>
</feature>
<dbReference type="VEuPathDB" id="FungiDB:A1O9_07819"/>
<dbReference type="InterPro" id="IPR025676">
    <property type="entry name" value="Clr5_dom"/>
</dbReference>
<proteinExistence type="predicted"/>
<comment type="caution">
    <text evidence="3">The sequence shown here is derived from an EMBL/GenBank/DDBJ whole genome shotgun (WGS) entry which is preliminary data.</text>
</comment>
<dbReference type="RefSeq" id="XP_013258828.1">
    <property type="nucleotide sequence ID" value="XM_013403374.1"/>
</dbReference>
<dbReference type="OrthoDB" id="5986190at2759"/>
<sequence>MASEDESQGNDHHHDETEWEAHKENFRRCYMDNNMTRKEAALFMKNVFGFDATPRQWERRIKQWGFQKYSTREERMHQIAQTGKTVLDVSKPGRRPRAQSNNSLHPREDRNLRRFARREVSRSRSRTRSNSFTNSSRPDLGDEFQEAGQSTFDEQPFNPNFASPPLLQPQTSVGYIPTITATGPHPEHLMQLNYTQGQKAPDLDRTAGHDGLFTVDNRKWNGPQVPSSTNQWNSSESRAHMQQFPPNLLSQTSMDRTVRNPNGSYLNEAEPPLGFQMGGSTALSNAQYDFGVSRDSIGINPNVLSNNSMSEQQLYDQNLQHTQVSTVVDETDFNSINFQFDVVDVDSVPSQLNINEDNFNPIPPVSGGFSGTNASVFGINFTGPLQNDVGPLVEELIRNMRDVAIMGDGTGLEHKLSAEAQFFTDRLAIVLDNFTKSQQRAVQDMRRTCSNLRERNKILETMLAASQIQPSIPPEAHPHHSSLPLQPSNYGNLYHQPL</sequence>
<dbReference type="PANTHER" id="PTHR38788">
    <property type="entry name" value="CLR5 DOMAIN-CONTAINING PROTEIN"/>
    <property type="match status" value="1"/>
</dbReference>
<reference evidence="3 4" key="1">
    <citation type="submission" date="2013-03" db="EMBL/GenBank/DDBJ databases">
        <title>The Genome Sequence of Exophiala aquamarina CBS 119918.</title>
        <authorList>
            <consortium name="The Broad Institute Genomics Platform"/>
            <person name="Cuomo C."/>
            <person name="de Hoog S."/>
            <person name="Gorbushina A."/>
            <person name="Walker B."/>
            <person name="Young S.K."/>
            <person name="Zeng Q."/>
            <person name="Gargeya S."/>
            <person name="Fitzgerald M."/>
            <person name="Haas B."/>
            <person name="Abouelleil A."/>
            <person name="Allen A.W."/>
            <person name="Alvarado L."/>
            <person name="Arachchi H.M."/>
            <person name="Berlin A.M."/>
            <person name="Chapman S.B."/>
            <person name="Gainer-Dewar J."/>
            <person name="Goldberg J."/>
            <person name="Griggs A."/>
            <person name="Gujja S."/>
            <person name="Hansen M."/>
            <person name="Howarth C."/>
            <person name="Imamovic A."/>
            <person name="Ireland A."/>
            <person name="Larimer J."/>
            <person name="McCowan C."/>
            <person name="Murphy C."/>
            <person name="Pearson M."/>
            <person name="Poon T.W."/>
            <person name="Priest M."/>
            <person name="Roberts A."/>
            <person name="Saif S."/>
            <person name="Shea T."/>
            <person name="Sisk P."/>
            <person name="Sykes S."/>
            <person name="Wortman J."/>
            <person name="Nusbaum C."/>
            <person name="Birren B."/>
        </authorList>
    </citation>
    <scope>NUCLEOTIDE SEQUENCE [LARGE SCALE GENOMIC DNA]</scope>
    <source>
        <strain evidence="3 4">CBS 119918</strain>
    </source>
</reference>
<dbReference type="EMBL" id="AMGV01000006">
    <property type="protein sequence ID" value="KEF56238.1"/>
    <property type="molecule type" value="Genomic_DNA"/>
</dbReference>
<feature type="compositionally biased region" description="Basic and acidic residues" evidence="1">
    <location>
        <begin position="9"/>
        <end position="21"/>
    </location>
</feature>
<feature type="non-terminal residue" evidence="3">
    <location>
        <position position="498"/>
    </location>
</feature>
<accession>A0A072PAF2</accession>
<feature type="region of interest" description="Disordered" evidence="1">
    <location>
        <begin position="83"/>
        <end position="144"/>
    </location>
</feature>
<dbReference type="Pfam" id="PF14420">
    <property type="entry name" value="Clr5"/>
    <property type="match status" value="1"/>
</dbReference>
<feature type="region of interest" description="Disordered" evidence="1">
    <location>
        <begin position="1"/>
        <end position="21"/>
    </location>
</feature>
<gene>
    <name evidence="3" type="ORF">A1O9_07819</name>
</gene>
<evidence type="ECO:0000313" key="3">
    <source>
        <dbReference type="EMBL" id="KEF56238.1"/>
    </source>
</evidence>